<keyword evidence="5" id="KW-0732">Signal</keyword>
<gene>
    <name evidence="7" type="ORF">HHU12_10085</name>
</gene>
<dbReference type="Proteomes" id="UP000576082">
    <property type="component" value="Unassembled WGS sequence"/>
</dbReference>
<dbReference type="PROSITE" id="PS51123">
    <property type="entry name" value="OMPA_2"/>
    <property type="match status" value="1"/>
</dbReference>
<evidence type="ECO:0000256" key="2">
    <source>
        <dbReference type="ARBA" id="ARBA00023136"/>
    </source>
</evidence>
<accession>A0A7X9P411</accession>
<organism evidence="7 8">
    <name type="scientific">Flammeovirga aprica JL-4</name>
    <dbReference type="NCBI Taxonomy" id="694437"/>
    <lineage>
        <taxon>Bacteria</taxon>
        <taxon>Pseudomonadati</taxon>
        <taxon>Bacteroidota</taxon>
        <taxon>Cytophagia</taxon>
        <taxon>Cytophagales</taxon>
        <taxon>Flammeovirgaceae</taxon>
        <taxon>Flammeovirga</taxon>
    </lineage>
</organism>
<evidence type="ECO:0000313" key="8">
    <source>
        <dbReference type="Proteomes" id="UP000576082"/>
    </source>
</evidence>
<feature type="chain" id="PRO_5030660319" evidence="5">
    <location>
        <begin position="24"/>
        <end position="325"/>
    </location>
</feature>
<dbReference type="PANTHER" id="PTHR30329">
    <property type="entry name" value="STATOR ELEMENT OF FLAGELLAR MOTOR COMPLEX"/>
    <property type="match status" value="1"/>
</dbReference>
<dbReference type="EMBL" id="JABANE010000022">
    <property type="protein sequence ID" value="NME68307.1"/>
    <property type="molecule type" value="Genomic_DNA"/>
</dbReference>
<keyword evidence="8" id="KW-1185">Reference proteome</keyword>
<evidence type="ECO:0000313" key="7">
    <source>
        <dbReference type="EMBL" id="NME68307.1"/>
    </source>
</evidence>
<proteinExistence type="predicted"/>
<dbReference type="PRINTS" id="PR01021">
    <property type="entry name" value="OMPADOMAIN"/>
</dbReference>
<feature type="signal peptide" evidence="5">
    <location>
        <begin position="1"/>
        <end position="23"/>
    </location>
</feature>
<dbReference type="SUPFAM" id="SSF103088">
    <property type="entry name" value="OmpA-like"/>
    <property type="match status" value="1"/>
</dbReference>
<protein>
    <submittedName>
        <fullName evidence="7">OmpA family protein</fullName>
    </submittedName>
</protein>
<evidence type="ECO:0000256" key="4">
    <source>
        <dbReference type="PROSITE-ProRule" id="PRU00473"/>
    </source>
</evidence>
<comment type="caution">
    <text evidence="7">The sequence shown here is derived from an EMBL/GenBank/DDBJ whole genome shotgun (WGS) entry which is preliminary data.</text>
</comment>
<feature type="domain" description="OmpA-like" evidence="6">
    <location>
        <begin position="201"/>
        <end position="323"/>
    </location>
</feature>
<dbReference type="InterPro" id="IPR050330">
    <property type="entry name" value="Bact_OuterMem_StrucFunc"/>
</dbReference>
<dbReference type="GO" id="GO:0009279">
    <property type="term" value="C:cell outer membrane"/>
    <property type="evidence" value="ECO:0007669"/>
    <property type="project" value="UniProtKB-SubCell"/>
</dbReference>
<dbReference type="SUPFAM" id="SSF49464">
    <property type="entry name" value="Carboxypeptidase regulatory domain-like"/>
    <property type="match status" value="1"/>
</dbReference>
<reference evidence="7 8" key="1">
    <citation type="submission" date="2020-04" db="EMBL/GenBank/DDBJ databases">
        <title>Flammeovirga sp. SR4, a novel species isolated from seawater.</title>
        <authorList>
            <person name="Wang X."/>
        </authorList>
    </citation>
    <scope>NUCLEOTIDE SEQUENCE [LARGE SCALE GENOMIC DNA]</scope>
    <source>
        <strain evidence="7 8">ATCC 23126</strain>
    </source>
</reference>
<dbReference type="PANTHER" id="PTHR30329:SF21">
    <property type="entry name" value="LIPOPROTEIN YIAD-RELATED"/>
    <property type="match status" value="1"/>
</dbReference>
<keyword evidence="3" id="KW-0998">Cell outer membrane</keyword>
<dbReference type="CDD" id="cd07185">
    <property type="entry name" value="OmpA_C-like"/>
    <property type="match status" value="1"/>
</dbReference>
<evidence type="ECO:0000256" key="1">
    <source>
        <dbReference type="ARBA" id="ARBA00004442"/>
    </source>
</evidence>
<dbReference type="RefSeq" id="WP_169656613.1">
    <property type="nucleotide sequence ID" value="NZ_JABANE010000022.1"/>
</dbReference>
<evidence type="ECO:0000256" key="5">
    <source>
        <dbReference type="SAM" id="SignalP"/>
    </source>
</evidence>
<dbReference type="AlphaFoldDB" id="A0A7X9P411"/>
<dbReference type="InterPro" id="IPR006664">
    <property type="entry name" value="OMP_bac"/>
</dbReference>
<dbReference type="InterPro" id="IPR036737">
    <property type="entry name" value="OmpA-like_sf"/>
</dbReference>
<evidence type="ECO:0000256" key="3">
    <source>
        <dbReference type="ARBA" id="ARBA00023237"/>
    </source>
</evidence>
<evidence type="ECO:0000259" key="6">
    <source>
        <dbReference type="PROSITE" id="PS51123"/>
    </source>
</evidence>
<name>A0A7X9P411_9BACT</name>
<dbReference type="Pfam" id="PF00691">
    <property type="entry name" value="OmpA"/>
    <property type="match status" value="1"/>
</dbReference>
<dbReference type="InterPro" id="IPR008969">
    <property type="entry name" value="CarboxyPept-like_regulatory"/>
</dbReference>
<sequence length="325" mass="38017">MKSSTFKKYFFFLYFLTCSYCFASNKVAVHGVVYSHKSKIIDNVEVVVYSYSEQKNMTLLTPIKSTFSDKDGKFELELENHSNYQIKCFKNGWTMDNNAIILAKEAHGTQKIKINCRLKKADNTYELLGELHQNKKDKYRVELFNPNSNTIITLEEKIFDFKFLLDQKGDYILKVINQEDHILYMNRIEINQSVSKIIIDLPDDQKKRFAVYPFTVNTSNINEKAHEELNLIVERMKEKKNIDVKIECHTDSRGDDDFNLKISQEQAKSIKNYLILQGVSSERIFIEGFGENFLLNGCKNNVKCSNLKHLENRRVEYLFLVSSTR</sequence>
<keyword evidence="2 4" id="KW-0472">Membrane</keyword>
<dbReference type="Gene3D" id="3.30.1330.60">
    <property type="entry name" value="OmpA-like domain"/>
    <property type="match status" value="1"/>
</dbReference>
<dbReference type="InterPro" id="IPR006665">
    <property type="entry name" value="OmpA-like"/>
</dbReference>
<comment type="subcellular location">
    <subcellularLocation>
        <location evidence="1">Cell outer membrane</location>
    </subcellularLocation>
</comment>